<evidence type="ECO:0000256" key="1">
    <source>
        <dbReference type="ARBA" id="ARBA00004141"/>
    </source>
</evidence>
<feature type="domain" description="RCK N-terminal" evidence="10">
    <location>
        <begin position="417"/>
        <end position="533"/>
    </location>
</feature>
<dbReference type="NCBIfam" id="TIGR00932">
    <property type="entry name" value="2a37"/>
    <property type="match status" value="1"/>
</dbReference>
<sequence>MPHHTPLIATLVSAFVLAFVAGMLAQRLRLSPIVGYLLAGVVIGPFTPGIVADQAIAPELSELGVILLMFGVGLHFSLGDLLEVKAIAIPGAIAQIAFATGLGLLLAWGLDWSFGAGLVFGLALSVASTVVLLRALEERRLLETSRGRIAVGWLIVEDLAMVLALVLLPALSGLLGGRVEGGGGNLFATLGLTLGKVTAFVAIMLIVGRRVIPWLLERTAGVGSRELFTLAVLAIALGVAYASAVLFGVSFALGAFFAGMVLNESKLSHQAANDSLPFRDAFAVLFFVSVGMLFDPAILLREPLPVLGVFLIITVGKSLAALVIVRAFGRPLEVGVTIAVSLAQIGEFSFILAGLGVDLGLLPKDGRDLILAGSILSICANPLLFVALDRWQAKREAEAAANAPEPDEPIGPPVPEAGHIVLVGFGRVGALVGRDLQASGHTLALIETNRDHLEQARALGIAGVPGNAAAEETLVAVNAATATALLIAIPNTLEAGQIIRHARAQNPSIAVLARAHSDDEVAYLLGCGADAAIMGEREIARSMCESVGGLERYFARRRDPDFAGPASAA</sequence>
<feature type="transmembrane region" description="Helical" evidence="9">
    <location>
        <begin position="186"/>
        <end position="207"/>
    </location>
</feature>
<gene>
    <name evidence="11" type="primary">ybaL</name>
    <name evidence="11" type="ORF">ACFO6Q_11970</name>
</gene>
<keyword evidence="3" id="KW-0813">Transport</keyword>
<dbReference type="PANTHER" id="PTHR42751">
    <property type="entry name" value="SODIUM/HYDROGEN EXCHANGER FAMILY/TRKA DOMAIN PROTEIN"/>
    <property type="match status" value="1"/>
</dbReference>
<feature type="transmembrane region" description="Helical" evidence="9">
    <location>
        <begin position="63"/>
        <end position="82"/>
    </location>
</feature>
<feature type="transmembrane region" description="Helical" evidence="9">
    <location>
        <begin position="307"/>
        <end position="328"/>
    </location>
</feature>
<evidence type="ECO:0000256" key="2">
    <source>
        <dbReference type="ARBA" id="ARBA00005551"/>
    </source>
</evidence>
<feature type="transmembrane region" description="Helical" evidence="9">
    <location>
        <begin position="148"/>
        <end position="174"/>
    </location>
</feature>
<evidence type="ECO:0000313" key="12">
    <source>
        <dbReference type="Proteomes" id="UP001595886"/>
    </source>
</evidence>
<keyword evidence="5 9" id="KW-0812">Transmembrane</keyword>
<feature type="transmembrane region" description="Helical" evidence="9">
    <location>
        <begin position="114"/>
        <end position="136"/>
    </location>
</feature>
<dbReference type="InterPro" id="IPR038770">
    <property type="entry name" value="Na+/solute_symporter_sf"/>
</dbReference>
<feature type="transmembrane region" description="Helical" evidence="9">
    <location>
        <begin position="369"/>
        <end position="388"/>
    </location>
</feature>
<feature type="transmembrane region" description="Helical" evidence="9">
    <location>
        <begin position="334"/>
        <end position="357"/>
    </location>
</feature>
<proteinExistence type="inferred from homology"/>
<organism evidence="11 12">
    <name type="scientific">Dokdonella ginsengisoli</name>
    <dbReference type="NCBI Taxonomy" id="363846"/>
    <lineage>
        <taxon>Bacteria</taxon>
        <taxon>Pseudomonadati</taxon>
        <taxon>Pseudomonadota</taxon>
        <taxon>Gammaproteobacteria</taxon>
        <taxon>Lysobacterales</taxon>
        <taxon>Rhodanobacteraceae</taxon>
        <taxon>Dokdonella</taxon>
    </lineage>
</organism>
<keyword evidence="12" id="KW-1185">Reference proteome</keyword>
<dbReference type="Pfam" id="PF00999">
    <property type="entry name" value="Na_H_Exchanger"/>
    <property type="match status" value="1"/>
</dbReference>
<keyword evidence="8 9" id="KW-0472">Membrane</keyword>
<evidence type="ECO:0000256" key="4">
    <source>
        <dbReference type="ARBA" id="ARBA00022449"/>
    </source>
</evidence>
<dbReference type="Pfam" id="PF02254">
    <property type="entry name" value="TrkA_N"/>
    <property type="match status" value="1"/>
</dbReference>
<dbReference type="InterPro" id="IPR004771">
    <property type="entry name" value="K/H_exchanger"/>
</dbReference>
<dbReference type="PROSITE" id="PS51201">
    <property type="entry name" value="RCK_N"/>
    <property type="match status" value="1"/>
</dbReference>
<dbReference type="SUPFAM" id="SSF51735">
    <property type="entry name" value="NAD(P)-binding Rossmann-fold domains"/>
    <property type="match status" value="1"/>
</dbReference>
<comment type="similarity">
    <text evidence="2">Belongs to the monovalent cation:proton antiporter 2 (CPA2) transporter (TC 2.A.37) family.</text>
</comment>
<evidence type="ECO:0000256" key="8">
    <source>
        <dbReference type="ARBA" id="ARBA00023136"/>
    </source>
</evidence>
<accession>A0ABV9QWP4</accession>
<dbReference type="EMBL" id="JBHSHD010000008">
    <property type="protein sequence ID" value="MFC4821045.1"/>
    <property type="molecule type" value="Genomic_DNA"/>
</dbReference>
<dbReference type="Gene3D" id="3.40.50.720">
    <property type="entry name" value="NAD(P)-binding Rossmann-like Domain"/>
    <property type="match status" value="1"/>
</dbReference>
<dbReference type="RefSeq" id="WP_380021299.1">
    <property type="nucleotide sequence ID" value="NZ_JBHSHD010000008.1"/>
</dbReference>
<dbReference type="Proteomes" id="UP001595886">
    <property type="component" value="Unassembled WGS sequence"/>
</dbReference>
<feature type="transmembrane region" description="Helical" evidence="9">
    <location>
        <begin position="6"/>
        <end position="26"/>
    </location>
</feature>
<reference evidence="12" key="1">
    <citation type="journal article" date="2019" name="Int. J. Syst. Evol. Microbiol.">
        <title>The Global Catalogue of Microorganisms (GCM) 10K type strain sequencing project: providing services to taxonomists for standard genome sequencing and annotation.</title>
        <authorList>
            <consortium name="The Broad Institute Genomics Platform"/>
            <consortium name="The Broad Institute Genome Sequencing Center for Infectious Disease"/>
            <person name="Wu L."/>
            <person name="Ma J."/>
        </authorList>
    </citation>
    <scope>NUCLEOTIDE SEQUENCE [LARGE SCALE GENOMIC DNA]</scope>
    <source>
        <strain evidence="12">CCUG 30340</strain>
    </source>
</reference>
<evidence type="ECO:0000256" key="3">
    <source>
        <dbReference type="ARBA" id="ARBA00022448"/>
    </source>
</evidence>
<dbReference type="InterPro" id="IPR036291">
    <property type="entry name" value="NAD(P)-bd_dom_sf"/>
</dbReference>
<dbReference type="Gene3D" id="1.20.1530.20">
    <property type="match status" value="1"/>
</dbReference>
<feature type="transmembrane region" description="Helical" evidence="9">
    <location>
        <begin position="89"/>
        <end position="108"/>
    </location>
</feature>
<protein>
    <submittedName>
        <fullName evidence="11">YbaL family putative K(+) efflux transporter</fullName>
    </submittedName>
</protein>
<keyword evidence="4" id="KW-0050">Antiport</keyword>
<evidence type="ECO:0000256" key="7">
    <source>
        <dbReference type="ARBA" id="ARBA00023065"/>
    </source>
</evidence>
<feature type="transmembrane region" description="Helical" evidence="9">
    <location>
        <begin position="281"/>
        <end position="300"/>
    </location>
</feature>
<dbReference type="InterPro" id="IPR003148">
    <property type="entry name" value="RCK_N"/>
</dbReference>
<comment type="subcellular location">
    <subcellularLocation>
        <location evidence="1">Membrane</location>
        <topology evidence="1">Multi-pass membrane protein</topology>
    </subcellularLocation>
</comment>
<evidence type="ECO:0000256" key="6">
    <source>
        <dbReference type="ARBA" id="ARBA00022989"/>
    </source>
</evidence>
<feature type="transmembrane region" description="Helical" evidence="9">
    <location>
        <begin position="228"/>
        <end position="261"/>
    </location>
</feature>
<evidence type="ECO:0000256" key="5">
    <source>
        <dbReference type="ARBA" id="ARBA00022692"/>
    </source>
</evidence>
<dbReference type="PANTHER" id="PTHR42751:SF1">
    <property type="entry name" value="CATION_PROTON ANTIPORTER YBAL-RELATED"/>
    <property type="match status" value="1"/>
</dbReference>
<evidence type="ECO:0000259" key="10">
    <source>
        <dbReference type="PROSITE" id="PS51201"/>
    </source>
</evidence>
<name>A0ABV9QWP4_9GAMM</name>
<keyword evidence="6 9" id="KW-1133">Transmembrane helix</keyword>
<keyword evidence="7" id="KW-0406">Ion transport</keyword>
<evidence type="ECO:0000256" key="9">
    <source>
        <dbReference type="SAM" id="Phobius"/>
    </source>
</evidence>
<evidence type="ECO:0000313" key="11">
    <source>
        <dbReference type="EMBL" id="MFC4821045.1"/>
    </source>
</evidence>
<feature type="transmembrane region" description="Helical" evidence="9">
    <location>
        <begin position="33"/>
        <end position="51"/>
    </location>
</feature>
<comment type="caution">
    <text evidence="11">The sequence shown here is derived from an EMBL/GenBank/DDBJ whole genome shotgun (WGS) entry which is preliminary data.</text>
</comment>
<dbReference type="InterPro" id="IPR006153">
    <property type="entry name" value="Cation/H_exchanger_TM"/>
</dbReference>
<dbReference type="NCBIfam" id="NF007950">
    <property type="entry name" value="PRK10669.1"/>
    <property type="match status" value="1"/>
</dbReference>